<accession>A0A101MNJ7</accession>
<dbReference type="Proteomes" id="UP000055045">
    <property type="component" value="Unassembled WGS sequence"/>
</dbReference>
<dbReference type="AlphaFoldDB" id="A0A101MNJ7"/>
<protein>
    <submittedName>
        <fullName evidence="1">Uncharacterized protein</fullName>
    </submittedName>
</protein>
<organism evidence="1 2">
    <name type="scientific">Penicillium freii</name>
    <dbReference type="NCBI Taxonomy" id="48697"/>
    <lineage>
        <taxon>Eukaryota</taxon>
        <taxon>Fungi</taxon>
        <taxon>Dikarya</taxon>
        <taxon>Ascomycota</taxon>
        <taxon>Pezizomycotina</taxon>
        <taxon>Eurotiomycetes</taxon>
        <taxon>Eurotiomycetidae</taxon>
        <taxon>Eurotiales</taxon>
        <taxon>Aspergillaceae</taxon>
        <taxon>Penicillium</taxon>
    </lineage>
</organism>
<evidence type="ECO:0000313" key="1">
    <source>
        <dbReference type="EMBL" id="KUM63824.1"/>
    </source>
</evidence>
<keyword evidence="2" id="KW-1185">Reference proteome</keyword>
<proteinExistence type="predicted"/>
<name>A0A101MNJ7_PENFR</name>
<evidence type="ECO:0000313" key="2">
    <source>
        <dbReference type="Proteomes" id="UP000055045"/>
    </source>
</evidence>
<reference evidence="1 2" key="1">
    <citation type="submission" date="2015-10" db="EMBL/GenBank/DDBJ databases">
        <title>Genome sequencing of Penicillium freii.</title>
        <authorList>
            <person name="Nguyen H.D."/>
            <person name="Visagie C.M."/>
            <person name="Seifert K.A."/>
        </authorList>
    </citation>
    <scope>NUCLEOTIDE SEQUENCE [LARGE SCALE GENOMIC DNA]</scope>
    <source>
        <strain evidence="1 2">DAOM 242723</strain>
    </source>
</reference>
<dbReference type="EMBL" id="LLXE01000063">
    <property type="protein sequence ID" value="KUM63824.1"/>
    <property type="molecule type" value="Genomic_DNA"/>
</dbReference>
<sequence length="66" mass="7452">MTMTTLYSRVAPRPAALGLNVILGFARMWTERSILVHTQVSIGCYNAPDRYRPINIDVIITQNALF</sequence>
<gene>
    <name evidence="1" type="ORF">ACN42_g3277</name>
</gene>
<comment type="caution">
    <text evidence="1">The sequence shown here is derived from an EMBL/GenBank/DDBJ whole genome shotgun (WGS) entry which is preliminary data.</text>
</comment>